<feature type="compositionally biased region" description="Polar residues" evidence="1">
    <location>
        <begin position="311"/>
        <end position="321"/>
    </location>
</feature>
<evidence type="ECO:0000256" key="1">
    <source>
        <dbReference type="SAM" id="MobiDB-lite"/>
    </source>
</evidence>
<accession>E4ZPA8</accession>
<feature type="region of interest" description="Disordered" evidence="1">
    <location>
        <begin position="424"/>
        <end position="487"/>
    </location>
</feature>
<dbReference type="eggNOG" id="ENOG502SJTA">
    <property type="taxonomic scope" value="Eukaryota"/>
</dbReference>
<evidence type="ECO:0000313" key="2">
    <source>
        <dbReference type="EMBL" id="CBX93133.1"/>
    </source>
</evidence>
<dbReference type="VEuPathDB" id="FungiDB:LEMA_P040340.1"/>
<dbReference type="Proteomes" id="UP000002668">
    <property type="component" value="Genome"/>
</dbReference>
<dbReference type="InParanoid" id="E4ZPA8"/>
<dbReference type="GeneID" id="13287408"/>
<feature type="region of interest" description="Disordered" evidence="1">
    <location>
        <begin position="1"/>
        <end position="93"/>
    </location>
</feature>
<feature type="compositionally biased region" description="Low complexity" evidence="1">
    <location>
        <begin position="435"/>
        <end position="446"/>
    </location>
</feature>
<dbReference type="OMA" id="GYQDWYT"/>
<dbReference type="AlphaFoldDB" id="E4ZPA8"/>
<feature type="compositionally biased region" description="Acidic residues" evidence="1">
    <location>
        <begin position="128"/>
        <end position="146"/>
    </location>
</feature>
<sequence>MRYRIAPLNSDDSDSDSLYYPRHAAAPRPSQARERPRPQPQSQPRPRARQQHRAYRPDTSTWPPSPSVEDDAKLAEDCEGQPPANTRGTVDQEILLERLDPPVVAPVLTPALEDRRFILVSGPITHGDDDDDDDEEEEEEEEEEAGDSFSAPALHWRRRQQSIAERGHLPAIQSPAGPPLFFTERISTPYAYTKPQKESMAPSSSDSPAHFHTPPKSPSPPRDDTFDVSDLEADDTKRLRAARQPARYSFVKSDLYRDHLRTDLHDLSSQTSPARHDSFQTLRPSKHDSQTQSPGPPASVTELPVRRRHSPPNTRTSSKANGTRPPSPPSVSAPLGPLSPGHLSVNEADWHATHSPLPIRDGVKPRSSYGRAEMIPAPVERIHACSPFQSTQVTQASSLPYPVDDCSVDVFMPPEEQYQFHNATVTSSRQSHAESPSGDSSSVMSSPRQRDPPMPFAEHTSGLPQAPSHTVDINSPIPRSYTSDDKQHELERTMHRPLDSAVPLPSCLRSTPSRHADWYSLRGCESFDICPTCYEGSFARTRFAGHFAQKRLDRRPFERICDFSSPWMRIAWLLTVQHCLHSLDLLYMLAHIAETERPCPGARDLGCDRRDWYGIIDSRDAKHIANFAVCSYDKRMLEALFPSLQGLFSRLITNHLYDRFGDTCSFRTGSRRSRTYLELLVHLDAEARSVNQPLDATRFLELVRDNAYKRECSRDKAVKRKAWYFIPSLPEFTVCEDCYDELIWPAINSRVTQSTIPHLFNKSIQLVPEEDPDLGSSCCLYSPRMRRIWDTSTREDDFLYLTRKALERRRVESSLSRERTDIMKWMLKTEKGSRQWQRVKSQLNDLNKEWTVWE</sequence>
<feature type="compositionally biased region" description="Polar residues" evidence="1">
    <location>
        <begin position="424"/>
        <end position="434"/>
    </location>
</feature>
<feature type="compositionally biased region" description="Polar residues" evidence="1">
    <location>
        <begin position="267"/>
        <end position="283"/>
    </location>
</feature>
<dbReference type="STRING" id="985895.E4ZPA8"/>
<evidence type="ECO:0000313" key="3">
    <source>
        <dbReference type="Proteomes" id="UP000002668"/>
    </source>
</evidence>
<dbReference type="EMBL" id="FP929105">
    <property type="protein sequence ID" value="CBX93133.1"/>
    <property type="molecule type" value="Genomic_DNA"/>
</dbReference>
<reference evidence="3" key="1">
    <citation type="journal article" date="2011" name="Nat. Commun.">
        <title>Effector diversification within compartments of the Leptosphaeria maculans genome affected by Repeat-Induced Point mutations.</title>
        <authorList>
            <person name="Rouxel T."/>
            <person name="Grandaubert J."/>
            <person name="Hane J.K."/>
            <person name="Hoede C."/>
            <person name="van de Wouw A.P."/>
            <person name="Couloux A."/>
            <person name="Dominguez V."/>
            <person name="Anthouard V."/>
            <person name="Bally P."/>
            <person name="Bourras S."/>
            <person name="Cozijnsen A.J."/>
            <person name="Ciuffetti L.M."/>
            <person name="Degrave A."/>
            <person name="Dilmaghani A."/>
            <person name="Duret L."/>
            <person name="Fudal I."/>
            <person name="Goodwin S.B."/>
            <person name="Gout L."/>
            <person name="Glaser N."/>
            <person name="Linglin J."/>
            <person name="Kema G.H.J."/>
            <person name="Lapalu N."/>
            <person name="Lawrence C.B."/>
            <person name="May K."/>
            <person name="Meyer M."/>
            <person name="Ollivier B."/>
            <person name="Poulain J."/>
            <person name="Schoch C.L."/>
            <person name="Simon A."/>
            <person name="Spatafora J.W."/>
            <person name="Stachowiak A."/>
            <person name="Turgeon B.G."/>
            <person name="Tyler B.M."/>
            <person name="Vincent D."/>
            <person name="Weissenbach J."/>
            <person name="Amselem J."/>
            <person name="Quesneville H."/>
            <person name="Oliver R.P."/>
            <person name="Wincker P."/>
            <person name="Balesdent M.-H."/>
            <person name="Howlett B.J."/>
        </authorList>
    </citation>
    <scope>NUCLEOTIDE SEQUENCE [LARGE SCALE GENOMIC DNA]</scope>
    <source>
        <strain evidence="3">JN3 / isolate v23.1.3 / race Av1-4-5-6-7-8</strain>
    </source>
</reference>
<dbReference type="RefSeq" id="XP_003836498.1">
    <property type="nucleotide sequence ID" value="XM_003836450.1"/>
</dbReference>
<gene>
    <name evidence="2" type="ORF">LEMA_P040340.1</name>
</gene>
<keyword evidence="3" id="KW-1185">Reference proteome</keyword>
<feature type="compositionally biased region" description="Basic and acidic residues" evidence="1">
    <location>
        <begin position="254"/>
        <end position="266"/>
    </location>
</feature>
<protein>
    <submittedName>
        <fullName evidence="2">Predicted protein</fullName>
    </submittedName>
</protein>
<name>E4ZPA8_LEPMJ</name>
<organism evidence="3">
    <name type="scientific">Leptosphaeria maculans (strain JN3 / isolate v23.1.3 / race Av1-4-5-6-7-8)</name>
    <name type="common">Blackleg fungus</name>
    <name type="synonym">Phoma lingam</name>
    <dbReference type="NCBI Taxonomy" id="985895"/>
    <lineage>
        <taxon>Eukaryota</taxon>
        <taxon>Fungi</taxon>
        <taxon>Dikarya</taxon>
        <taxon>Ascomycota</taxon>
        <taxon>Pezizomycotina</taxon>
        <taxon>Dothideomycetes</taxon>
        <taxon>Pleosporomycetidae</taxon>
        <taxon>Pleosporales</taxon>
        <taxon>Pleosporineae</taxon>
        <taxon>Leptosphaeriaceae</taxon>
        <taxon>Plenodomus</taxon>
        <taxon>Plenodomus lingam/Leptosphaeria maculans species complex</taxon>
    </lineage>
</organism>
<dbReference type="HOGENOM" id="CLU_010037_0_0_1"/>
<proteinExistence type="predicted"/>
<dbReference type="OrthoDB" id="5296at2759"/>
<feature type="region of interest" description="Disordered" evidence="1">
    <location>
        <begin position="120"/>
        <end position="345"/>
    </location>
</feature>